<proteinExistence type="predicted"/>
<dbReference type="RefSeq" id="WP_187562655.1">
    <property type="nucleotide sequence ID" value="NZ_JACGWS010000007.1"/>
</dbReference>
<keyword evidence="2" id="KW-1185">Reference proteome</keyword>
<name>A0ABR7QAK8_9FLAO</name>
<accession>A0ABR7QAK8</accession>
<gene>
    <name evidence="1" type="ORF">H2O64_13105</name>
</gene>
<evidence type="ECO:0000313" key="2">
    <source>
        <dbReference type="Proteomes" id="UP000619238"/>
    </source>
</evidence>
<protein>
    <recommendedName>
        <fullName evidence="3">Natural product</fullName>
    </recommendedName>
</protein>
<evidence type="ECO:0008006" key="3">
    <source>
        <dbReference type="Google" id="ProtNLM"/>
    </source>
</evidence>
<evidence type="ECO:0000313" key="1">
    <source>
        <dbReference type="EMBL" id="MBC8755609.1"/>
    </source>
</evidence>
<comment type="caution">
    <text evidence="1">The sequence shown here is derived from an EMBL/GenBank/DDBJ whole genome shotgun (WGS) entry which is preliminary data.</text>
</comment>
<dbReference type="EMBL" id="JACGWS010000007">
    <property type="protein sequence ID" value="MBC8755609.1"/>
    <property type="molecule type" value="Genomic_DNA"/>
</dbReference>
<reference evidence="1 2" key="1">
    <citation type="submission" date="2020-07" db="EMBL/GenBank/DDBJ databases">
        <title>Description of Kordia aestuariivivens sp. nov., isolated from a tidal flat.</title>
        <authorList>
            <person name="Park S."/>
            <person name="Yoon J.-H."/>
        </authorList>
    </citation>
    <scope>NUCLEOTIDE SEQUENCE [LARGE SCALE GENOMIC DNA]</scope>
    <source>
        <strain evidence="1 2">YSTF-M3</strain>
    </source>
</reference>
<organism evidence="1 2">
    <name type="scientific">Kordia aestuariivivens</name>
    <dbReference type="NCBI Taxonomy" id="2759037"/>
    <lineage>
        <taxon>Bacteria</taxon>
        <taxon>Pseudomonadati</taxon>
        <taxon>Bacteroidota</taxon>
        <taxon>Flavobacteriia</taxon>
        <taxon>Flavobacteriales</taxon>
        <taxon>Flavobacteriaceae</taxon>
        <taxon>Kordia</taxon>
    </lineage>
</organism>
<sequence>MKKQNLKNLSLNKKSVSNLQKVEVIGGFDRETKTFFGGLCLCPAPSRADTASWCICL</sequence>
<dbReference type="Proteomes" id="UP000619238">
    <property type="component" value="Unassembled WGS sequence"/>
</dbReference>